<gene>
    <name evidence="2" type="ORF">EW146_g9381</name>
</gene>
<accession>A0A4S4L736</accession>
<dbReference type="AlphaFoldDB" id="A0A4S4L736"/>
<feature type="region of interest" description="Disordered" evidence="1">
    <location>
        <begin position="245"/>
        <end position="265"/>
    </location>
</feature>
<evidence type="ECO:0000313" key="2">
    <source>
        <dbReference type="EMBL" id="THH07239.1"/>
    </source>
</evidence>
<keyword evidence="3" id="KW-1185">Reference proteome</keyword>
<feature type="compositionally biased region" description="Basic residues" evidence="1">
    <location>
        <begin position="306"/>
        <end position="316"/>
    </location>
</feature>
<sequence length="343" mass="37568">MSSSSLPSFNRTAYIRELTPSGIAMAVSAATSEHASNRMLALSQASSFDEVVSTLPLEYRERLRQPLAMLRAHVEQGSAAQASLDKLEQHKANGTWPPQLLGIKPAEFQFHKSFLDANGGEAVNAPINAQFYEYRNAVLNLAIDAKREEAQYFVTETTATKYLPGLRAVLDAAFAEIRERRQKPEWIRHPETGDLSFGKWELDPLVQIQYNRLLDDLPTYASHLIAISSLKEEAAAAKVKAKRELKKSADVEMGDASSSSKSVTQLVDERLSAALKKMGLNDKKGGGPKGKGKGKAQRGKDDDKKKKSSASKKQKPGKNAGPSKKKKSPPKPKGNGKGKQRQN</sequence>
<feature type="region of interest" description="Disordered" evidence="1">
    <location>
        <begin position="277"/>
        <end position="343"/>
    </location>
</feature>
<organism evidence="2 3">
    <name type="scientific">Bondarzewia mesenterica</name>
    <dbReference type="NCBI Taxonomy" id="1095465"/>
    <lineage>
        <taxon>Eukaryota</taxon>
        <taxon>Fungi</taxon>
        <taxon>Dikarya</taxon>
        <taxon>Basidiomycota</taxon>
        <taxon>Agaricomycotina</taxon>
        <taxon>Agaricomycetes</taxon>
        <taxon>Russulales</taxon>
        <taxon>Bondarzewiaceae</taxon>
        <taxon>Bondarzewia</taxon>
    </lineage>
</organism>
<dbReference type="EMBL" id="SGPL01000796">
    <property type="protein sequence ID" value="THH07239.1"/>
    <property type="molecule type" value="Genomic_DNA"/>
</dbReference>
<feature type="compositionally biased region" description="Basic residues" evidence="1">
    <location>
        <begin position="323"/>
        <end position="343"/>
    </location>
</feature>
<comment type="caution">
    <text evidence="2">The sequence shown here is derived from an EMBL/GenBank/DDBJ whole genome shotgun (WGS) entry which is preliminary data.</text>
</comment>
<reference evidence="2 3" key="1">
    <citation type="submission" date="2019-02" db="EMBL/GenBank/DDBJ databases">
        <title>Genome sequencing of the rare red list fungi Bondarzewia mesenterica.</title>
        <authorList>
            <person name="Buettner E."/>
            <person name="Kellner H."/>
        </authorList>
    </citation>
    <scope>NUCLEOTIDE SEQUENCE [LARGE SCALE GENOMIC DNA]</scope>
    <source>
        <strain evidence="2 3">DSM 108281</strain>
    </source>
</reference>
<feature type="compositionally biased region" description="Polar residues" evidence="1">
    <location>
        <begin position="256"/>
        <end position="265"/>
    </location>
</feature>
<proteinExistence type="predicted"/>
<dbReference type="Proteomes" id="UP000310158">
    <property type="component" value="Unassembled WGS sequence"/>
</dbReference>
<evidence type="ECO:0000313" key="3">
    <source>
        <dbReference type="Proteomes" id="UP000310158"/>
    </source>
</evidence>
<evidence type="ECO:0000256" key="1">
    <source>
        <dbReference type="SAM" id="MobiDB-lite"/>
    </source>
</evidence>
<protein>
    <submittedName>
        <fullName evidence="2">Uncharacterized protein</fullName>
    </submittedName>
</protein>
<name>A0A4S4L736_9AGAM</name>
<dbReference type="OrthoDB" id="3269718at2759"/>